<comment type="caution">
    <text evidence="9">The sequence shown here is derived from an EMBL/GenBank/DDBJ whole genome shotgun (WGS) entry which is preliminary data.</text>
</comment>
<keyword evidence="10" id="KW-1185">Reference proteome</keyword>
<evidence type="ECO:0000256" key="6">
    <source>
        <dbReference type="SAM" id="Coils"/>
    </source>
</evidence>
<name>A0A177FC10_9EURO</name>
<dbReference type="Proteomes" id="UP000077002">
    <property type="component" value="Unassembled WGS sequence"/>
</dbReference>
<keyword evidence="6" id="KW-0175">Coiled coil</keyword>
<organism evidence="9 10">
    <name type="scientific">Fonsecaea monophora</name>
    <dbReference type="NCBI Taxonomy" id="254056"/>
    <lineage>
        <taxon>Eukaryota</taxon>
        <taxon>Fungi</taxon>
        <taxon>Dikarya</taxon>
        <taxon>Ascomycota</taxon>
        <taxon>Pezizomycotina</taxon>
        <taxon>Eurotiomycetes</taxon>
        <taxon>Chaetothyriomycetidae</taxon>
        <taxon>Chaetothyriales</taxon>
        <taxon>Herpotrichiellaceae</taxon>
        <taxon>Fonsecaea</taxon>
    </lineage>
</organism>
<dbReference type="InterPro" id="IPR036864">
    <property type="entry name" value="Zn2-C6_fun-type_DNA-bd_sf"/>
</dbReference>
<keyword evidence="4" id="KW-0804">Transcription</keyword>
<dbReference type="CDD" id="cd12148">
    <property type="entry name" value="fungal_TF_MHR"/>
    <property type="match status" value="1"/>
</dbReference>
<keyword evidence="3" id="KW-0238">DNA-binding</keyword>
<dbReference type="InterPro" id="IPR051089">
    <property type="entry name" value="prtT"/>
</dbReference>
<evidence type="ECO:0000259" key="8">
    <source>
        <dbReference type="Pfam" id="PF04082"/>
    </source>
</evidence>
<keyword evidence="2" id="KW-0805">Transcription regulation</keyword>
<proteinExistence type="predicted"/>
<dbReference type="Pfam" id="PF04082">
    <property type="entry name" value="Fungal_trans"/>
    <property type="match status" value="1"/>
</dbReference>
<protein>
    <recommendedName>
        <fullName evidence="8">Xylanolytic transcriptional activator regulatory domain-containing protein</fullName>
    </recommendedName>
</protein>
<dbReference type="Gene3D" id="4.10.240.10">
    <property type="entry name" value="Zn(2)-C6 fungal-type DNA-binding domain"/>
    <property type="match status" value="1"/>
</dbReference>
<keyword evidence="5" id="KW-0539">Nucleus</keyword>
<accession>A0A177FC10</accession>
<evidence type="ECO:0000256" key="2">
    <source>
        <dbReference type="ARBA" id="ARBA00023015"/>
    </source>
</evidence>
<dbReference type="PANTHER" id="PTHR31845">
    <property type="entry name" value="FINGER DOMAIN PROTEIN, PUTATIVE-RELATED"/>
    <property type="match status" value="1"/>
</dbReference>
<feature type="region of interest" description="Disordered" evidence="7">
    <location>
        <begin position="115"/>
        <end position="141"/>
    </location>
</feature>
<evidence type="ECO:0000256" key="5">
    <source>
        <dbReference type="ARBA" id="ARBA00023242"/>
    </source>
</evidence>
<sequence length="649" mass="72291">MSSASPKVTGTRVTACTEYYSQPCSRCNRFKLNCVVSKTFKRVKRRTKTELQAELDRLKKQVGTATSDLGNQSQSVDNPSAVGNVRGLQAVPTLAEAYTTPQLVGFSPHSVDASTNISAPSAPDLSNGDIPHSNTQTSSTRPQIIQDVSVDAQDIDECFALFFEKNLPHLPIFDQKLQPNDCYGASPFLFWTIVAIGSRRYSKDPTLILLLAPKVLDLAKTAIFSCERVLPTIQALVLLCTWQMPIDTLQKDITPQLAGAMIQLATNVGLHVYGSVQDFTRVPLKYDGQQRSFRTRLWSMCLYTCQRINNSRGLPPLVFTDTYSHEGYKEDPLASLTPTVRFQRKLNHMLSEAIVQIDRDALSRKPDERNMTLGPTINACLAKLGTLSAECPTKHDQLMLLIAELQVSACHLIAPSSAIGQSHLINLYSTSCAVIELATELDQEQAMAEYGSTNVNMNWNLAAFIILRIGKSYVREALDLRRGQRCYFSAINLNKKQSVRSDDISARATMILSQLWTSKMVIKQPDGTPDSLWLRCRNRLGVSVTFDCFWLWRQEFGGQPNPWEGVEGMLGIGYCAVVPVKLTNVEDEKTTTAARTVFWSSPNADSVNMMMGIGWSPDTVFQDFQWPIFDEFLYDGWMGGVSDETTLPQ</sequence>
<dbReference type="GO" id="GO:0000981">
    <property type="term" value="F:DNA-binding transcription factor activity, RNA polymerase II-specific"/>
    <property type="evidence" value="ECO:0007669"/>
    <property type="project" value="InterPro"/>
</dbReference>
<evidence type="ECO:0000313" key="10">
    <source>
        <dbReference type="Proteomes" id="UP000077002"/>
    </source>
</evidence>
<dbReference type="PANTHER" id="PTHR31845:SF21">
    <property type="entry name" value="REGULATORY PROTEIN LEU3"/>
    <property type="match status" value="1"/>
</dbReference>
<dbReference type="AlphaFoldDB" id="A0A177FC10"/>
<dbReference type="GO" id="GO:0000976">
    <property type="term" value="F:transcription cis-regulatory region binding"/>
    <property type="evidence" value="ECO:0007669"/>
    <property type="project" value="TreeGrafter"/>
</dbReference>
<dbReference type="GO" id="GO:0008270">
    <property type="term" value="F:zinc ion binding"/>
    <property type="evidence" value="ECO:0007669"/>
    <property type="project" value="InterPro"/>
</dbReference>
<evidence type="ECO:0000313" key="9">
    <source>
        <dbReference type="EMBL" id="OAG41211.1"/>
    </source>
</evidence>
<dbReference type="OrthoDB" id="3163292at2759"/>
<dbReference type="GO" id="GO:0006351">
    <property type="term" value="P:DNA-templated transcription"/>
    <property type="evidence" value="ECO:0007669"/>
    <property type="project" value="InterPro"/>
</dbReference>
<evidence type="ECO:0000256" key="3">
    <source>
        <dbReference type="ARBA" id="ARBA00023125"/>
    </source>
</evidence>
<comment type="subcellular location">
    <subcellularLocation>
        <location evidence="1">Nucleus</location>
    </subcellularLocation>
</comment>
<reference evidence="9 10" key="1">
    <citation type="submission" date="2016-03" db="EMBL/GenBank/DDBJ databases">
        <title>Draft genome sequence of the Fonsecaea monophora CBS 269.37.</title>
        <authorList>
            <person name="Bombassaro A."/>
            <person name="Vinicius W.A."/>
            <person name="De Hoog S."/>
            <person name="Sun J."/>
            <person name="Souza E.M."/>
            <person name="Raittz R.T."/>
            <person name="Costa F."/>
            <person name="Leao A.C."/>
            <person name="Tadra-Sfeir M.Z."/>
            <person name="Baura V."/>
            <person name="Balsanelli E."/>
            <person name="Pedrosa F.O."/>
            <person name="Moreno L.F."/>
            <person name="Steffens M.B."/>
            <person name="Xi L."/>
            <person name="Bocca A.L."/>
            <person name="Felipe M.S."/>
            <person name="Teixeira M."/>
            <person name="Telles Filho F.Q."/>
            <person name="Azevedo C.M."/>
            <person name="Gomes R."/>
            <person name="Vicente V.A."/>
        </authorList>
    </citation>
    <scope>NUCLEOTIDE SEQUENCE [LARGE SCALE GENOMIC DNA]</scope>
    <source>
        <strain evidence="9 10">CBS 269.37</strain>
    </source>
</reference>
<feature type="compositionally biased region" description="Polar residues" evidence="7">
    <location>
        <begin position="132"/>
        <end position="141"/>
    </location>
</feature>
<dbReference type="GO" id="GO:0005634">
    <property type="term" value="C:nucleus"/>
    <property type="evidence" value="ECO:0007669"/>
    <property type="project" value="UniProtKB-SubCell"/>
</dbReference>
<evidence type="ECO:0000256" key="1">
    <source>
        <dbReference type="ARBA" id="ARBA00004123"/>
    </source>
</evidence>
<feature type="coiled-coil region" evidence="6">
    <location>
        <begin position="41"/>
        <end position="68"/>
    </location>
</feature>
<dbReference type="EMBL" id="LVKK01000026">
    <property type="protein sequence ID" value="OAG41211.1"/>
    <property type="molecule type" value="Genomic_DNA"/>
</dbReference>
<dbReference type="GeneID" id="34599760"/>
<evidence type="ECO:0000256" key="4">
    <source>
        <dbReference type="ARBA" id="ARBA00023163"/>
    </source>
</evidence>
<dbReference type="RefSeq" id="XP_022513163.1">
    <property type="nucleotide sequence ID" value="XM_022654563.1"/>
</dbReference>
<evidence type="ECO:0000256" key="7">
    <source>
        <dbReference type="SAM" id="MobiDB-lite"/>
    </source>
</evidence>
<dbReference type="InterPro" id="IPR007219">
    <property type="entry name" value="XnlR_reg_dom"/>
</dbReference>
<gene>
    <name evidence="9" type="ORF">AYO21_04591</name>
</gene>
<feature type="domain" description="Xylanolytic transcriptional activator regulatory" evidence="8">
    <location>
        <begin position="162"/>
        <end position="320"/>
    </location>
</feature>